<keyword evidence="3 5" id="KW-0547">Nucleotide-binding</keyword>
<dbReference type="InterPro" id="IPR033690">
    <property type="entry name" value="Adenylat_kinase_CS"/>
</dbReference>
<keyword evidence="9" id="KW-1185">Reference proteome</keyword>
<dbReference type="GO" id="GO:0005524">
    <property type="term" value="F:ATP binding"/>
    <property type="evidence" value="ECO:0007669"/>
    <property type="project" value="UniProtKB-UniRule"/>
</dbReference>
<evidence type="ECO:0000256" key="3">
    <source>
        <dbReference type="ARBA" id="ARBA00022741"/>
    </source>
</evidence>
<feature type="binding site" evidence="5">
    <location>
        <begin position="88"/>
        <end position="91"/>
    </location>
    <ligand>
        <name>AMP</name>
        <dbReference type="ChEBI" id="CHEBI:456215"/>
    </ligand>
</feature>
<dbReference type="EMBL" id="JAAMOX010000002">
    <property type="protein sequence ID" value="NIH54195.1"/>
    <property type="molecule type" value="Genomic_DNA"/>
</dbReference>
<comment type="similarity">
    <text evidence="5 6">Belongs to the adenylate kinase family.</text>
</comment>
<dbReference type="GO" id="GO:0004017">
    <property type="term" value="F:AMP kinase activity"/>
    <property type="evidence" value="ECO:0007669"/>
    <property type="project" value="UniProtKB-UniRule"/>
</dbReference>
<dbReference type="NCBIfam" id="NF011104">
    <property type="entry name" value="PRK14531.1"/>
    <property type="match status" value="1"/>
</dbReference>
<comment type="domain">
    <text evidence="5">Consists of three domains, a large central CORE domain and two small peripheral domains, NMPbind and LID, which undergo movements during catalysis. The LID domain closes over the site of phosphoryl transfer upon ATP binding. Assembling and dissambling the active center during each catalytic cycle provides an effective means to prevent ATP hydrolysis.</text>
</comment>
<feature type="binding site" evidence="5">
    <location>
        <begin position="60"/>
        <end position="62"/>
    </location>
    <ligand>
        <name>AMP</name>
        <dbReference type="ChEBI" id="CHEBI:456215"/>
    </ligand>
</feature>
<evidence type="ECO:0000256" key="1">
    <source>
        <dbReference type="ARBA" id="ARBA00022679"/>
    </source>
</evidence>
<feature type="binding site" evidence="5">
    <location>
        <position position="34"/>
    </location>
    <ligand>
        <name>AMP</name>
        <dbReference type="ChEBI" id="CHEBI:456215"/>
    </ligand>
</feature>
<evidence type="ECO:0000256" key="4">
    <source>
        <dbReference type="ARBA" id="ARBA00022777"/>
    </source>
</evidence>
<dbReference type="PROSITE" id="PS00113">
    <property type="entry name" value="ADENYLATE_KINASE"/>
    <property type="match status" value="1"/>
</dbReference>
<dbReference type="PRINTS" id="PR00094">
    <property type="entry name" value="ADENYLTKNASE"/>
</dbReference>
<gene>
    <name evidence="5" type="primary">adk</name>
    <name evidence="8" type="ORF">FHX76_002091</name>
</gene>
<keyword evidence="5" id="KW-0963">Cytoplasm</keyword>
<evidence type="ECO:0000313" key="9">
    <source>
        <dbReference type="Proteomes" id="UP000541033"/>
    </source>
</evidence>
<feature type="binding site" evidence="5">
    <location>
        <position position="39"/>
    </location>
    <ligand>
        <name>AMP</name>
        <dbReference type="ChEBI" id="CHEBI:456215"/>
    </ligand>
</feature>
<accession>A0A7X5R1Y8</accession>
<feature type="binding site" evidence="5">
    <location>
        <begin position="13"/>
        <end position="18"/>
    </location>
    <ligand>
        <name>ATP</name>
        <dbReference type="ChEBI" id="CHEBI:30616"/>
    </ligand>
</feature>
<dbReference type="HAMAP" id="MF_00235">
    <property type="entry name" value="Adenylate_kinase_Adk"/>
    <property type="match status" value="1"/>
</dbReference>
<dbReference type="Gene3D" id="3.40.50.300">
    <property type="entry name" value="P-loop containing nucleotide triphosphate hydrolases"/>
    <property type="match status" value="1"/>
</dbReference>
<dbReference type="InterPro" id="IPR027417">
    <property type="entry name" value="P-loop_NTPase"/>
</dbReference>
<dbReference type="UniPathway" id="UPA00588">
    <property type="reaction ID" value="UER00649"/>
</dbReference>
<comment type="pathway">
    <text evidence="5">Purine metabolism; AMP biosynthesis via salvage pathway; AMP from ADP: step 1/1.</text>
</comment>
<feature type="binding site" evidence="5">
    <location>
        <position position="136"/>
    </location>
    <ligand>
        <name>AMP</name>
        <dbReference type="ChEBI" id="CHEBI:456215"/>
    </ligand>
</feature>
<dbReference type="Pfam" id="PF00406">
    <property type="entry name" value="ADK"/>
    <property type="match status" value="1"/>
</dbReference>
<reference evidence="8 9" key="1">
    <citation type="submission" date="2020-02" db="EMBL/GenBank/DDBJ databases">
        <title>Sequencing the genomes of 1000 actinobacteria strains.</title>
        <authorList>
            <person name="Klenk H.-P."/>
        </authorList>
    </citation>
    <scope>NUCLEOTIDE SEQUENCE [LARGE SCALE GENOMIC DNA]</scope>
    <source>
        <strain evidence="8 9">DSM 27960</strain>
    </source>
</reference>
<comment type="catalytic activity">
    <reaction evidence="5 7">
        <text>AMP + ATP = 2 ADP</text>
        <dbReference type="Rhea" id="RHEA:12973"/>
        <dbReference type="ChEBI" id="CHEBI:30616"/>
        <dbReference type="ChEBI" id="CHEBI:456215"/>
        <dbReference type="ChEBI" id="CHEBI:456216"/>
        <dbReference type="EC" id="2.7.4.3"/>
    </reaction>
</comment>
<keyword evidence="2 5" id="KW-0545">Nucleotide biosynthesis</keyword>
<dbReference type="RefSeq" id="WP_167150603.1">
    <property type="nucleotide sequence ID" value="NZ_JAAMOX010000002.1"/>
</dbReference>
<dbReference type="NCBIfam" id="NF011100">
    <property type="entry name" value="PRK14527.1"/>
    <property type="match status" value="1"/>
</dbReference>
<dbReference type="SUPFAM" id="SSF52540">
    <property type="entry name" value="P-loop containing nucleoside triphosphate hydrolases"/>
    <property type="match status" value="1"/>
</dbReference>
<keyword evidence="5 7" id="KW-0067">ATP-binding</keyword>
<evidence type="ECO:0000256" key="5">
    <source>
        <dbReference type="HAMAP-Rule" id="MF_00235"/>
    </source>
</evidence>
<feature type="binding site" evidence="5">
    <location>
        <position position="147"/>
    </location>
    <ligand>
        <name>AMP</name>
        <dbReference type="ChEBI" id="CHEBI:456215"/>
    </ligand>
</feature>
<dbReference type="PANTHER" id="PTHR23359">
    <property type="entry name" value="NUCLEOTIDE KINASE"/>
    <property type="match status" value="1"/>
</dbReference>
<dbReference type="GO" id="GO:0005737">
    <property type="term" value="C:cytoplasm"/>
    <property type="evidence" value="ECO:0007669"/>
    <property type="project" value="UniProtKB-SubCell"/>
</dbReference>
<feature type="binding site" evidence="5">
    <location>
        <position position="175"/>
    </location>
    <ligand>
        <name>ATP</name>
        <dbReference type="ChEBI" id="CHEBI:30616"/>
    </ligand>
</feature>
<sequence length="195" mass="21073">MSTSRLLIVGPPGAGKGTQAAILAERLGVPAISTGDIFRANIKEETELGLQIKSIVDSGSFVPDSLTNAIVADRLTWDDATDGFLLDGYPRTTDQVVELDRILSTTGDRLDAVVLLEADTDVVVDRLLKRAQEQGRADDTEDVIRHRQEIYKEQTAPLIETYDARKLVVRVDGIGTVDEVSSRIADALELAGAAK</sequence>
<organism evidence="8 9">
    <name type="scientific">Lysinibacter cavernae</name>
    <dbReference type="NCBI Taxonomy" id="1640652"/>
    <lineage>
        <taxon>Bacteria</taxon>
        <taxon>Bacillati</taxon>
        <taxon>Actinomycetota</taxon>
        <taxon>Actinomycetes</taxon>
        <taxon>Micrococcales</taxon>
        <taxon>Microbacteriaceae</taxon>
        <taxon>Lysinibacter</taxon>
    </lineage>
</organism>
<feature type="binding site" evidence="5">
    <location>
        <position position="130"/>
    </location>
    <ligand>
        <name>ATP</name>
        <dbReference type="ChEBI" id="CHEBI:30616"/>
    </ligand>
</feature>
<evidence type="ECO:0000313" key="8">
    <source>
        <dbReference type="EMBL" id="NIH54195.1"/>
    </source>
</evidence>
<comment type="function">
    <text evidence="5">Catalyzes the reversible transfer of the terminal phosphate group between ATP and AMP. Plays an important role in cellular energy homeostasis and in adenine nucleotide metabolism.</text>
</comment>
<comment type="caution">
    <text evidence="8">The sequence shown here is derived from an EMBL/GenBank/DDBJ whole genome shotgun (WGS) entry which is preliminary data.</text>
</comment>
<dbReference type="NCBIfam" id="NF011105">
    <property type="entry name" value="PRK14532.1"/>
    <property type="match status" value="1"/>
</dbReference>
<proteinExistence type="inferred from homology"/>
<evidence type="ECO:0000256" key="6">
    <source>
        <dbReference type="RuleBase" id="RU003330"/>
    </source>
</evidence>
<feature type="region of interest" description="NMP" evidence="5">
    <location>
        <begin position="33"/>
        <end position="62"/>
    </location>
</feature>
<comment type="caution">
    <text evidence="5">Lacks conserved residue(s) required for the propagation of feature annotation.</text>
</comment>
<dbReference type="AlphaFoldDB" id="A0A7X5R1Y8"/>
<dbReference type="EC" id="2.7.4.3" evidence="5 7"/>
<dbReference type="GO" id="GO:0044209">
    <property type="term" value="P:AMP salvage"/>
    <property type="evidence" value="ECO:0007669"/>
    <property type="project" value="UniProtKB-UniRule"/>
</dbReference>
<dbReference type="InterPro" id="IPR000850">
    <property type="entry name" value="Adenylat/UMP-CMP_kin"/>
</dbReference>
<protein>
    <recommendedName>
        <fullName evidence="5 7">Adenylate kinase</fullName>
        <shortName evidence="5">AK</shortName>
        <ecNumber evidence="5 7">2.7.4.3</ecNumber>
    </recommendedName>
    <alternativeName>
        <fullName evidence="5">ATP-AMP transphosphorylase</fullName>
    </alternativeName>
    <alternativeName>
        <fullName evidence="5">ATP:AMP phosphotransferase</fullName>
    </alternativeName>
    <alternativeName>
        <fullName evidence="5">Adenylate monophosphate kinase</fullName>
    </alternativeName>
</protein>
<comment type="subcellular location">
    <subcellularLocation>
        <location evidence="5 7">Cytoplasm</location>
    </subcellularLocation>
</comment>
<dbReference type="Proteomes" id="UP000541033">
    <property type="component" value="Unassembled WGS sequence"/>
</dbReference>
<evidence type="ECO:0000256" key="2">
    <source>
        <dbReference type="ARBA" id="ARBA00022727"/>
    </source>
</evidence>
<keyword evidence="4 5" id="KW-0418">Kinase</keyword>
<keyword evidence="1 5" id="KW-0808">Transferase</keyword>
<feature type="binding site" evidence="5">
    <location>
        <position position="95"/>
    </location>
    <ligand>
        <name>AMP</name>
        <dbReference type="ChEBI" id="CHEBI:456215"/>
    </ligand>
</feature>
<evidence type="ECO:0000256" key="7">
    <source>
        <dbReference type="RuleBase" id="RU003331"/>
    </source>
</evidence>
<comment type="subunit">
    <text evidence="5 7">Monomer.</text>
</comment>
<dbReference type="NCBIfam" id="NF001381">
    <property type="entry name" value="PRK00279.1-3"/>
    <property type="match status" value="1"/>
</dbReference>
<dbReference type="CDD" id="cd01428">
    <property type="entry name" value="ADK"/>
    <property type="match status" value="1"/>
</dbReference>
<name>A0A7X5R1Y8_9MICO</name>